<sequence length="802" mass="86587">MASIRHQVKPAQRVDGHIPVPTMLVSEGRIGSTATSSRSPLVDGATSKSFLSKVNLVIAPPSRIPRRKSDPRITPALSRGATSKGRVKKAISLEVKNASRPSKISRPVPVTELKGVSIFAKFKHAMGISRIPRLKLGHKNHNAQGVPSPASSISRGDPFATYGESFYRAQRRPNLPTVVVKPVLETPQSKERPFPASTFSPVKPLNIVKKNPVVPIQIKTSKQCTYDCPRPPTSIDIVAVTGINVGLPANHCVAGNRYRTPQAPNAPQEAVEAKEVPKSADKALDQKVNTMSHTTTLSKIKQSIRKSVRSIFKPARAHKTSAPTSALPSIGRTTTFVDVSQRLFAPIENTSRKPTVFFSPAEKAVRLRGSFPPISGLRTPDKCISAHGICHLSRQGKATKLVCICYKKFWKSRQKFANYAPALLSDINEERPVAFFPRRRSFTMDAGALRLLFLSGEDLAATDDNRPPQLVSGASFDSLSSSSLLISSLSSLPSVSDQSVKLEMSVSGSISPSHLESSRNVSYLRDDAVNSVSHSVSVDTDTASISPSMGDQQEPPLSTLTSTSTLYENSLSPDESLISVLTPIDELYHLSPNSVLITLPHINGASSKKINRSARILPSSGLGINIDELLPSERLESSTRSINAAACSSTPSNFDGFNGSATIPSDYDAETSLSLDKTPSSFVFSEDMEDLSSRLSAIYAERFPIGVSPALPSRRVPIFGTPRQRTSSAPRTPSHLASVASPVSQALRERNVETQYAALRRIERQGYRPLMLPLVVATRGELSMALGSAGSERLLHALQGIL</sequence>
<organism evidence="2 3">
    <name type="scientific">Pholiota conissans</name>
    <dbReference type="NCBI Taxonomy" id="109636"/>
    <lineage>
        <taxon>Eukaryota</taxon>
        <taxon>Fungi</taxon>
        <taxon>Dikarya</taxon>
        <taxon>Basidiomycota</taxon>
        <taxon>Agaricomycotina</taxon>
        <taxon>Agaricomycetes</taxon>
        <taxon>Agaricomycetidae</taxon>
        <taxon>Agaricales</taxon>
        <taxon>Agaricineae</taxon>
        <taxon>Strophariaceae</taxon>
        <taxon>Pholiota</taxon>
    </lineage>
</organism>
<keyword evidence="3" id="KW-1185">Reference proteome</keyword>
<proteinExistence type="predicted"/>
<gene>
    <name evidence="2" type="ORF">BDN70DRAFT_916508</name>
</gene>
<accession>A0A9P6D7N5</accession>
<dbReference type="Proteomes" id="UP000807469">
    <property type="component" value="Unassembled WGS sequence"/>
</dbReference>
<evidence type="ECO:0000313" key="2">
    <source>
        <dbReference type="EMBL" id="KAF9485965.1"/>
    </source>
</evidence>
<evidence type="ECO:0000313" key="3">
    <source>
        <dbReference type="Proteomes" id="UP000807469"/>
    </source>
</evidence>
<name>A0A9P6D7N5_9AGAR</name>
<protein>
    <submittedName>
        <fullName evidence="2">Uncharacterized protein</fullName>
    </submittedName>
</protein>
<evidence type="ECO:0000256" key="1">
    <source>
        <dbReference type="SAM" id="MobiDB-lite"/>
    </source>
</evidence>
<dbReference type="AlphaFoldDB" id="A0A9P6D7N5"/>
<reference evidence="2" key="1">
    <citation type="submission" date="2020-11" db="EMBL/GenBank/DDBJ databases">
        <authorList>
            <consortium name="DOE Joint Genome Institute"/>
            <person name="Ahrendt S."/>
            <person name="Riley R."/>
            <person name="Andreopoulos W."/>
            <person name="Labutti K."/>
            <person name="Pangilinan J."/>
            <person name="Ruiz-Duenas F.J."/>
            <person name="Barrasa J.M."/>
            <person name="Sanchez-Garcia M."/>
            <person name="Camarero S."/>
            <person name="Miyauchi S."/>
            <person name="Serrano A."/>
            <person name="Linde D."/>
            <person name="Babiker R."/>
            <person name="Drula E."/>
            <person name="Ayuso-Fernandez I."/>
            <person name="Pacheco R."/>
            <person name="Padilla G."/>
            <person name="Ferreira P."/>
            <person name="Barriuso J."/>
            <person name="Kellner H."/>
            <person name="Castanera R."/>
            <person name="Alfaro M."/>
            <person name="Ramirez L."/>
            <person name="Pisabarro A.G."/>
            <person name="Kuo A."/>
            <person name="Tritt A."/>
            <person name="Lipzen A."/>
            <person name="He G."/>
            <person name="Yan M."/>
            <person name="Ng V."/>
            <person name="Cullen D."/>
            <person name="Martin F."/>
            <person name="Rosso M.-N."/>
            <person name="Henrissat B."/>
            <person name="Hibbett D."/>
            <person name="Martinez A.T."/>
            <person name="Grigoriev I.V."/>
        </authorList>
    </citation>
    <scope>NUCLEOTIDE SEQUENCE</scope>
    <source>
        <strain evidence="2">CIRM-BRFM 674</strain>
    </source>
</reference>
<dbReference type="EMBL" id="MU155132">
    <property type="protein sequence ID" value="KAF9485965.1"/>
    <property type="molecule type" value="Genomic_DNA"/>
</dbReference>
<feature type="region of interest" description="Disordered" evidence="1">
    <location>
        <begin position="539"/>
        <end position="560"/>
    </location>
</feature>
<comment type="caution">
    <text evidence="2">The sequence shown here is derived from an EMBL/GenBank/DDBJ whole genome shotgun (WGS) entry which is preliminary data.</text>
</comment>
<feature type="region of interest" description="Disordered" evidence="1">
    <location>
        <begin position="62"/>
        <end position="85"/>
    </location>
</feature>